<evidence type="ECO:0000313" key="2">
    <source>
        <dbReference type="EMBL" id="GHH54798.1"/>
    </source>
</evidence>
<gene>
    <name evidence="2" type="ORF">GCM10009090_22170</name>
</gene>
<name>A0A919F8E9_9XANT</name>
<dbReference type="Gene3D" id="3.50.50.60">
    <property type="entry name" value="FAD/NAD(P)-binding domain"/>
    <property type="match status" value="1"/>
</dbReference>
<dbReference type="RefSeq" id="WP_140727886.1">
    <property type="nucleotide sequence ID" value="NZ_BNBA01000016.1"/>
</dbReference>
<sequence>MTTHVTIIGAGFCGTALVRELARQAQGARIRVSLVGVADTFGSGVAYGAARPEHLLNVRAKDLGIDPDEPGGFSDFLKLGEGGRLEFLPRLAYGDYLRSHLETAVEQAPFEVERIGEEAVAIERAPGGGFRIFLASGEGLRSDVVVLALGALPPQSLPGIGPRLGVHPRYIGWPWQGPVLEAIAPDARILVVGAGLTMVDVAATLAARGHRGTITAISRRGLAPQPHTALPAPSLELPPNVLRALREHDLAGVLRGVRQLMAVLDDWRRVIDALRPYLQPFWRGLGQPERARFLRHLRPYWEVARHRVAPEAYARLQILQKLGRLQIRAARLLRARLVEDGLEAVLRERGREQAVAERYDVLIRATGLDTDVDRTSDPLVSSLREGGLVRPDPLGLGLEVDPSLHVLDAAGAPVKGLYCVGPLLRGALWEITAVPELRVAARGLVRHLLEDAGGAANRREVHAPVRVVG</sequence>
<organism evidence="2 3">
    <name type="scientific">Xanthomonas boreopolis</name>
    <dbReference type="NCBI Taxonomy" id="86183"/>
    <lineage>
        <taxon>Bacteria</taxon>
        <taxon>Pseudomonadati</taxon>
        <taxon>Pseudomonadota</taxon>
        <taxon>Gammaproteobacteria</taxon>
        <taxon>Lysobacterales</taxon>
        <taxon>Lysobacteraceae</taxon>
        <taxon>Xanthomonas</taxon>
    </lineage>
</organism>
<dbReference type="InterPro" id="IPR052189">
    <property type="entry name" value="L-asp_N-monooxygenase_NS-form"/>
</dbReference>
<dbReference type="SUPFAM" id="SSF51905">
    <property type="entry name" value="FAD/NAD(P)-binding domain"/>
    <property type="match status" value="2"/>
</dbReference>
<feature type="domain" description="FAD-dependent urate hydroxylase HpyO/Asp monooxygenase CreE-like FAD/NAD(P)-binding" evidence="1">
    <location>
        <begin position="7"/>
        <end position="151"/>
    </location>
</feature>
<dbReference type="PANTHER" id="PTHR40254">
    <property type="entry name" value="BLR0577 PROTEIN"/>
    <property type="match status" value="1"/>
</dbReference>
<keyword evidence="3" id="KW-1185">Reference proteome</keyword>
<dbReference type="InterPro" id="IPR038732">
    <property type="entry name" value="HpyO/CreE_NAD-binding"/>
</dbReference>
<dbReference type="EMBL" id="BNBA01000016">
    <property type="protein sequence ID" value="GHH54798.1"/>
    <property type="molecule type" value="Genomic_DNA"/>
</dbReference>
<dbReference type="Pfam" id="PF13454">
    <property type="entry name" value="NAD_binding_9"/>
    <property type="match status" value="1"/>
</dbReference>
<dbReference type="PANTHER" id="PTHR40254:SF1">
    <property type="entry name" value="BLR0577 PROTEIN"/>
    <property type="match status" value="1"/>
</dbReference>
<dbReference type="InterPro" id="IPR036188">
    <property type="entry name" value="FAD/NAD-bd_sf"/>
</dbReference>
<reference evidence="2" key="2">
    <citation type="submission" date="2020-09" db="EMBL/GenBank/DDBJ databases">
        <authorList>
            <person name="Sun Q."/>
            <person name="Ohkuma M."/>
        </authorList>
    </citation>
    <scope>NUCLEOTIDE SEQUENCE</scope>
    <source>
        <strain evidence="2">JCM 13306</strain>
    </source>
</reference>
<protein>
    <submittedName>
        <fullName evidence="2">Pyridine nucleotide-disulfide oxidoreductase</fullName>
    </submittedName>
</protein>
<accession>A0A919F8E9</accession>
<proteinExistence type="predicted"/>
<comment type="caution">
    <text evidence="2">The sequence shown here is derived from an EMBL/GenBank/DDBJ whole genome shotgun (WGS) entry which is preliminary data.</text>
</comment>
<dbReference type="AlphaFoldDB" id="A0A919F8E9"/>
<dbReference type="Proteomes" id="UP000623958">
    <property type="component" value="Unassembled WGS sequence"/>
</dbReference>
<evidence type="ECO:0000259" key="1">
    <source>
        <dbReference type="Pfam" id="PF13454"/>
    </source>
</evidence>
<reference evidence="2" key="1">
    <citation type="journal article" date="2014" name="Int. J. Syst. Evol. Microbiol.">
        <title>Complete genome sequence of Corynebacterium casei LMG S-19264T (=DSM 44701T), isolated from a smear-ripened cheese.</title>
        <authorList>
            <consortium name="US DOE Joint Genome Institute (JGI-PGF)"/>
            <person name="Walter F."/>
            <person name="Albersmeier A."/>
            <person name="Kalinowski J."/>
            <person name="Ruckert C."/>
        </authorList>
    </citation>
    <scope>NUCLEOTIDE SEQUENCE</scope>
    <source>
        <strain evidence="2">JCM 13306</strain>
    </source>
</reference>
<evidence type="ECO:0000313" key="3">
    <source>
        <dbReference type="Proteomes" id="UP000623958"/>
    </source>
</evidence>